<evidence type="ECO:0000256" key="4">
    <source>
        <dbReference type="ARBA" id="ARBA00022475"/>
    </source>
</evidence>
<keyword evidence="6 11" id="KW-0812">Transmembrane</keyword>
<evidence type="ECO:0000256" key="12">
    <source>
        <dbReference type="SAM" id="MobiDB-lite"/>
    </source>
</evidence>
<evidence type="ECO:0000313" key="16">
    <source>
        <dbReference type="Proteomes" id="UP000265180"/>
    </source>
</evidence>
<dbReference type="NCBIfam" id="TIGR00834">
    <property type="entry name" value="ae"/>
    <property type="match status" value="1"/>
</dbReference>
<evidence type="ECO:0000313" key="15">
    <source>
        <dbReference type="Ensembl" id="ENSORLP00020032748.1"/>
    </source>
</evidence>
<reference key="1">
    <citation type="journal article" date="2007" name="Nature">
        <title>The medaka draft genome and insights into vertebrate genome evolution.</title>
        <authorList>
            <person name="Kasahara M."/>
            <person name="Naruse K."/>
            <person name="Sasaki S."/>
            <person name="Nakatani Y."/>
            <person name="Qu W."/>
            <person name="Ahsan B."/>
            <person name="Yamada T."/>
            <person name="Nagayasu Y."/>
            <person name="Doi K."/>
            <person name="Kasai Y."/>
            <person name="Jindo T."/>
            <person name="Kobayashi D."/>
            <person name="Shimada A."/>
            <person name="Toyoda A."/>
            <person name="Kuroki Y."/>
            <person name="Fujiyama A."/>
            <person name="Sasaki T."/>
            <person name="Shimizu A."/>
            <person name="Asakawa S."/>
            <person name="Shimizu N."/>
            <person name="Hashimoto S."/>
            <person name="Yang J."/>
            <person name="Lee Y."/>
            <person name="Matsushima K."/>
            <person name="Sugano S."/>
            <person name="Sakaizumi M."/>
            <person name="Narita T."/>
            <person name="Ohishi K."/>
            <person name="Haga S."/>
            <person name="Ohta F."/>
            <person name="Nomoto H."/>
            <person name="Nogata K."/>
            <person name="Morishita T."/>
            <person name="Endo T."/>
            <person name="Shin-I T."/>
            <person name="Takeda H."/>
            <person name="Morishita S."/>
            <person name="Kohara Y."/>
        </authorList>
    </citation>
    <scope>NUCLEOTIDE SEQUENCE [LARGE SCALE GENOMIC DNA]</scope>
    <source>
        <strain>Hd-rR</strain>
    </source>
</reference>
<keyword evidence="9 11" id="KW-0472">Membrane</keyword>
<feature type="region of interest" description="Disordered" evidence="12">
    <location>
        <begin position="811"/>
        <end position="831"/>
    </location>
</feature>
<feature type="transmembrane region" description="Helical" evidence="11">
    <location>
        <begin position="337"/>
        <end position="359"/>
    </location>
</feature>
<dbReference type="GO" id="GO:0005452">
    <property type="term" value="F:solute:inorganic anion antiporter activity"/>
    <property type="evidence" value="ECO:0007669"/>
    <property type="project" value="InterPro"/>
</dbReference>
<evidence type="ECO:0000256" key="7">
    <source>
        <dbReference type="ARBA" id="ARBA00022989"/>
    </source>
</evidence>
<comment type="subcellular location">
    <subcellularLocation>
        <location evidence="1">Cell membrane</location>
        <topology evidence="1">Multi-pass membrane protein</topology>
    </subcellularLocation>
    <subcellularLocation>
        <location evidence="11">Membrane</location>
        <topology evidence="11">Multi-pass membrane protein</topology>
    </subcellularLocation>
</comment>
<dbReference type="FunFam" id="3.40.930.10:FF:000020">
    <property type="entry name" value="Anion exchange protein"/>
    <property type="match status" value="1"/>
</dbReference>
<dbReference type="InterPro" id="IPR003020">
    <property type="entry name" value="HCO3_transpt_euk"/>
</dbReference>
<evidence type="ECO:0000256" key="2">
    <source>
        <dbReference type="ARBA" id="ARBA00010993"/>
    </source>
</evidence>
<dbReference type="SUPFAM" id="SSF55804">
    <property type="entry name" value="Phoshotransferase/anion transport protein"/>
    <property type="match status" value="1"/>
</dbReference>
<dbReference type="InterPro" id="IPR001717">
    <property type="entry name" value="Anion_exchange"/>
</dbReference>
<dbReference type="PANTHER" id="PTHR11453">
    <property type="entry name" value="ANION EXCHANGE PROTEIN"/>
    <property type="match status" value="1"/>
</dbReference>
<organism evidence="15 16">
    <name type="scientific">Oryzias latipes</name>
    <name type="common">Japanese rice fish</name>
    <name type="synonym">Japanese killifish</name>
    <dbReference type="NCBI Taxonomy" id="8090"/>
    <lineage>
        <taxon>Eukaryota</taxon>
        <taxon>Metazoa</taxon>
        <taxon>Chordata</taxon>
        <taxon>Craniata</taxon>
        <taxon>Vertebrata</taxon>
        <taxon>Euteleostomi</taxon>
        <taxon>Actinopterygii</taxon>
        <taxon>Neopterygii</taxon>
        <taxon>Teleostei</taxon>
        <taxon>Neoteleostei</taxon>
        <taxon>Acanthomorphata</taxon>
        <taxon>Ovalentaria</taxon>
        <taxon>Atherinomorphae</taxon>
        <taxon>Beloniformes</taxon>
        <taxon>Adrianichthyidae</taxon>
        <taxon>Oryziinae</taxon>
        <taxon>Oryzias</taxon>
    </lineage>
</organism>
<feature type="transmembrane region" description="Helical" evidence="11">
    <location>
        <begin position="681"/>
        <end position="700"/>
    </location>
</feature>
<feature type="transmembrane region" description="Helical" evidence="11">
    <location>
        <begin position="492"/>
        <end position="512"/>
    </location>
</feature>
<proteinExistence type="inferred from homology"/>
<protein>
    <recommendedName>
        <fullName evidence="11">Anion exchange protein</fullName>
    </recommendedName>
</protein>
<evidence type="ECO:0000256" key="3">
    <source>
        <dbReference type="ARBA" id="ARBA00022448"/>
    </source>
</evidence>
<feature type="transmembrane region" description="Helical" evidence="11">
    <location>
        <begin position="454"/>
        <end position="472"/>
    </location>
</feature>
<keyword evidence="8 11" id="KW-0406">Ion transport</keyword>
<dbReference type="PRINTS" id="PR00165">
    <property type="entry name" value="ANIONEXCHNGR"/>
</dbReference>
<dbReference type="InterPro" id="IPR016152">
    <property type="entry name" value="PTrfase/Anion_transptr"/>
</dbReference>
<dbReference type="Pfam" id="PF07565">
    <property type="entry name" value="Band_3_cyto"/>
    <property type="match status" value="2"/>
</dbReference>
<keyword evidence="5" id="KW-0039">Anion exchange</keyword>
<feature type="transmembrane region" description="Helical" evidence="11">
    <location>
        <begin position="707"/>
        <end position="726"/>
    </location>
</feature>
<feature type="domain" description="Band 3 cytoplasmic" evidence="14">
    <location>
        <begin position="131"/>
        <end position="271"/>
    </location>
</feature>
<evidence type="ECO:0000256" key="9">
    <source>
        <dbReference type="ARBA" id="ARBA00023136"/>
    </source>
</evidence>
<feature type="transmembrane region" description="Helical" evidence="11">
    <location>
        <begin position="579"/>
        <end position="600"/>
    </location>
</feature>
<comment type="catalytic activity">
    <reaction evidence="10">
        <text>hydrogencarbonate(in) + chloride(out) = hydrogencarbonate(out) + chloride(in)</text>
        <dbReference type="Rhea" id="RHEA:72363"/>
        <dbReference type="ChEBI" id="CHEBI:17544"/>
        <dbReference type="ChEBI" id="CHEBI:17996"/>
    </reaction>
</comment>
<dbReference type="PROSITE" id="PS00220">
    <property type="entry name" value="ANION_EXCHANGER_2"/>
    <property type="match status" value="1"/>
</dbReference>
<name>A0A3P9MIF6_ORYLA</name>
<keyword evidence="7 11" id="KW-1133">Transmembrane helix</keyword>
<reference evidence="15 16" key="2">
    <citation type="submission" date="2017-04" db="EMBL/GenBank/DDBJ databases">
        <title>CpG methylation of centromeres and impact of large insertions on vertebrate speciation.</title>
        <authorList>
            <person name="Ichikawa K."/>
            <person name="Yoshimura J."/>
            <person name="Morishita S."/>
        </authorList>
    </citation>
    <scope>NUCLEOTIDE SEQUENCE</scope>
    <source>
        <strain evidence="15 16">HNI</strain>
    </source>
</reference>
<dbReference type="Gene3D" id="1.10.287.570">
    <property type="entry name" value="Helical hairpin bin"/>
    <property type="match status" value="1"/>
</dbReference>
<evidence type="ECO:0000256" key="5">
    <source>
        <dbReference type="ARBA" id="ARBA00022681"/>
    </source>
</evidence>
<dbReference type="InterPro" id="IPR013769">
    <property type="entry name" value="Band3_cytoplasmic_dom"/>
</dbReference>
<dbReference type="Gene3D" id="3.40.930.10">
    <property type="entry name" value="Mannitol-specific EII, Chain A"/>
    <property type="match status" value="1"/>
</dbReference>
<feature type="transmembrane region" description="Helical" evidence="11">
    <location>
        <begin position="422"/>
        <end position="447"/>
    </location>
</feature>
<dbReference type="PANTHER" id="PTHR11453:SF14">
    <property type="entry name" value="ANION EXCHANGE PROTEIN 2"/>
    <property type="match status" value="1"/>
</dbReference>
<dbReference type="GO" id="GO:0008509">
    <property type="term" value="F:monoatomic anion transmembrane transporter activity"/>
    <property type="evidence" value="ECO:0007669"/>
    <property type="project" value="InterPro"/>
</dbReference>
<keyword evidence="3 11" id="KW-0813">Transport</keyword>
<evidence type="ECO:0000256" key="11">
    <source>
        <dbReference type="RuleBase" id="RU362035"/>
    </source>
</evidence>
<feature type="domain" description="Bicarbonate transporter-like transmembrane" evidence="13">
    <location>
        <begin position="487"/>
        <end position="809"/>
    </location>
</feature>
<dbReference type="PRINTS" id="PR01231">
    <property type="entry name" value="HCO3TRNSPORT"/>
</dbReference>
<accession>A0A3P9MIF6</accession>
<dbReference type="InterPro" id="IPR011531">
    <property type="entry name" value="HCO3_transpt-like_TM_dom"/>
</dbReference>
<evidence type="ECO:0000256" key="10">
    <source>
        <dbReference type="ARBA" id="ARBA00049347"/>
    </source>
</evidence>
<sequence length="831" mass="93544">MIVSHLCVFVELKELVIDQNHDLQWRETARWFRFEEEMEEEDTECWGRPQVSCLSFHSLLQLRKAISHGAVLLDLKQRTLPGIAQQVVEQLVLSDQIKAEDRDKLLRVLLLRHRSTCPHILLINRIFQFLLNKQVSSSLAKLCSQKENPQLGNSRPEMQLMERISARAEATLVLVGSVGFLDQPSMAFVRLHEAVLLDSVLEVPVPVKFLFLLLGPPSANIDYHQTGRSISMLMSDKHFHETAYHTEDRQDLLTAINSFLECSIVLPPSEIINVTSSLLMVWHKRWHSLPDSLVVSKPSDDPLKRSGRLFGGLIKDVTRRYPQYRSDIRDALNPQCMAAIIFIFFAALSPAITFGGLLGEKTEGLIGVSELIVATSVYGIVFSLLGAQPLLIIGFSGPLLVFEEAFYNFCRDNGIEYLTGRVWIGFWLVLIVVLTVAFEGSILVRFVSRFTQEIFSFLISLIFIYETFAKLVKIFKEHPLREKVVGEPNTALLSLVLMAGTYFIAFYLRMFKNSSFFPGRLRRVIGDFGVPIAILIMVLVDYSVEDTYTQKLNVPSGLSVSTPEKRGWFISPLGSDGQFPVWMMGASILPAILVFILVFMESQITALIVSKKERMLVKGTGFHMDLLIIVVTGGISALFGLPWLSAATVRSVTHTNALTVMRKSVTPGDKPCIQEVKEQRVTGFVVAVLVGLSITIGEVLRQIPLAVLFGIFLYMGVMSLNGIQLTERLILLLMPPKYHPDLNYVCKVRTLRMHLFTLVQLLCLSLLWVVMATAAAAAFPFMLLLTIPLRKLLLPRIFSCRELQSLDGEDVEPQLDEKEGQDEYSQLQMPV</sequence>
<reference evidence="15" key="4">
    <citation type="submission" date="2025-09" db="UniProtKB">
        <authorList>
            <consortium name="Ensembl"/>
        </authorList>
    </citation>
    <scope>IDENTIFICATION</scope>
    <source>
        <strain evidence="15">HNI</strain>
    </source>
</reference>
<dbReference type="AlphaFoldDB" id="A0A3P9MIF6"/>
<evidence type="ECO:0000259" key="13">
    <source>
        <dbReference type="Pfam" id="PF00955"/>
    </source>
</evidence>
<dbReference type="Pfam" id="PF00955">
    <property type="entry name" value="HCO3_cotransp"/>
    <property type="match status" value="2"/>
</dbReference>
<feature type="compositionally biased region" description="Acidic residues" evidence="12">
    <location>
        <begin position="811"/>
        <end position="822"/>
    </location>
</feature>
<feature type="transmembrane region" description="Helical" evidence="11">
    <location>
        <begin position="371"/>
        <end position="402"/>
    </location>
</feature>
<dbReference type="Ensembl" id="ENSORLT00020025995.1">
    <property type="protein sequence ID" value="ENSORLP00020032748.1"/>
    <property type="gene ID" value="ENSORLG00020018589.1"/>
</dbReference>
<evidence type="ECO:0000259" key="14">
    <source>
        <dbReference type="Pfam" id="PF07565"/>
    </source>
</evidence>
<evidence type="ECO:0000256" key="8">
    <source>
        <dbReference type="ARBA" id="ARBA00023065"/>
    </source>
</evidence>
<keyword evidence="4" id="KW-1003">Cell membrane</keyword>
<dbReference type="FunFam" id="1.10.287.570:FF:000001">
    <property type="entry name" value="Anion exchange protein"/>
    <property type="match status" value="1"/>
</dbReference>
<feature type="transmembrane region" description="Helical" evidence="11">
    <location>
        <begin position="524"/>
        <end position="544"/>
    </location>
</feature>
<feature type="domain" description="Bicarbonate transporter-like transmembrane" evidence="13">
    <location>
        <begin position="308"/>
        <end position="481"/>
    </location>
</feature>
<dbReference type="GO" id="GO:0005886">
    <property type="term" value="C:plasma membrane"/>
    <property type="evidence" value="ECO:0007669"/>
    <property type="project" value="UniProtKB-SubCell"/>
</dbReference>
<feature type="transmembrane region" description="Helical" evidence="11">
    <location>
        <begin position="758"/>
        <end position="787"/>
    </location>
</feature>
<dbReference type="InterPro" id="IPR018241">
    <property type="entry name" value="Anion_exchange_CS"/>
</dbReference>
<evidence type="ECO:0000256" key="6">
    <source>
        <dbReference type="ARBA" id="ARBA00022692"/>
    </source>
</evidence>
<feature type="transmembrane region" description="Helical" evidence="11">
    <location>
        <begin position="621"/>
        <end position="644"/>
    </location>
</feature>
<feature type="domain" description="Band 3 cytoplasmic" evidence="14">
    <location>
        <begin position="8"/>
        <end position="116"/>
    </location>
</feature>
<dbReference type="Proteomes" id="UP000265180">
    <property type="component" value="Chromosome 17"/>
</dbReference>
<comment type="similarity">
    <text evidence="2 11">Belongs to the anion exchanger (TC 2.A.31) family.</text>
</comment>
<evidence type="ECO:0000256" key="1">
    <source>
        <dbReference type="ARBA" id="ARBA00004651"/>
    </source>
</evidence>
<reference evidence="15" key="3">
    <citation type="submission" date="2025-08" db="UniProtKB">
        <authorList>
            <consortium name="Ensembl"/>
        </authorList>
    </citation>
    <scope>IDENTIFICATION</scope>
    <source>
        <strain evidence="15">HNI</strain>
    </source>
</reference>